<name>A0A9N8RYF4_9BURK</name>
<protein>
    <submittedName>
        <fullName evidence="1">Uncharacterized protein</fullName>
    </submittedName>
</protein>
<dbReference type="EMBL" id="CAJQZC010000006">
    <property type="protein sequence ID" value="CAG4905678.1"/>
    <property type="molecule type" value="Genomic_DNA"/>
</dbReference>
<comment type="caution">
    <text evidence="1">The sequence shown here is derived from an EMBL/GenBank/DDBJ whole genome shotgun (WGS) entry which is preliminary data.</text>
</comment>
<dbReference type="Proteomes" id="UP000789704">
    <property type="component" value="Unassembled WGS sequence"/>
</dbReference>
<reference evidence="1" key="1">
    <citation type="submission" date="2021-04" db="EMBL/GenBank/DDBJ databases">
        <authorList>
            <person name="Vanwijnsberghe S."/>
        </authorList>
    </citation>
    <scope>NUCLEOTIDE SEQUENCE</scope>
    <source>
        <strain evidence="1">LMG 31841</strain>
    </source>
</reference>
<dbReference type="AlphaFoldDB" id="A0A9N8RYF4"/>
<gene>
    <name evidence="1" type="ORF">LMG31841_03475</name>
</gene>
<evidence type="ECO:0000313" key="1">
    <source>
        <dbReference type="EMBL" id="CAG4905678.1"/>
    </source>
</evidence>
<dbReference type="RefSeq" id="WP_228879172.1">
    <property type="nucleotide sequence ID" value="NZ_CAJQZC010000006.1"/>
</dbReference>
<sequence length="163" mass="18567">MIEFDLQALCAESKRFCDEHWTEPVAELTHAETVRKLKREAKKIAAWKPRPPLPDEGINYRAELESMDAREREAGERLIAKYVTGKIFELPGTVILLCRAAKLEHLDGIEALYPKFGPEFDDIRPRMAQGLTYPEAFVSVALGVTRRALGRDSRAEFPKRTLN</sequence>
<keyword evidence="2" id="KW-1185">Reference proteome</keyword>
<evidence type="ECO:0000313" key="2">
    <source>
        <dbReference type="Proteomes" id="UP000789704"/>
    </source>
</evidence>
<proteinExistence type="predicted"/>
<accession>A0A9N8RYF4</accession>
<organism evidence="1 2">
    <name type="scientific">Paraburkholderia saeva</name>
    <dbReference type="NCBI Taxonomy" id="2777537"/>
    <lineage>
        <taxon>Bacteria</taxon>
        <taxon>Pseudomonadati</taxon>
        <taxon>Pseudomonadota</taxon>
        <taxon>Betaproteobacteria</taxon>
        <taxon>Burkholderiales</taxon>
        <taxon>Burkholderiaceae</taxon>
        <taxon>Paraburkholderia</taxon>
    </lineage>
</organism>